<name>A0AAD7CVD1_MYCRO</name>
<organism evidence="2 3">
    <name type="scientific">Mycena rosella</name>
    <name type="common">Pink bonnet</name>
    <name type="synonym">Agaricus rosellus</name>
    <dbReference type="NCBI Taxonomy" id="1033263"/>
    <lineage>
        <taxon>Eukaryota</taxon>
        <taxon>Fungi</taxon>
        <taxon>Dikarya</taxon>
        <taxon>Basidiomycota</taxon>
        <taxon>Agaricomycotina</taxon>
        <taxon>Agaricomycetes</taxon>
        <taxon>Agaricomycetidae</taxon>
        <taxon>Agaricales</taxon>
        <taxon>Marasmiineae</taxon>
        <taxon>Mycenaceae</taxon>
        <taxon>Mycena</taxon>
    </lineage>
</organism>
<keyword evidence="1" id="KW-1133">Transmembrane helix</keyword>
<sequence length="158" mass="17110">MAFSSGGRLVAALRTLLPPHIFFVLTSYALADALLSSPQARRGRARTPTPGRYHGPPKRGDSACFSLAFLVSPPFLVFGSTRLVCACKPKSKSGTIRPNTDVRLWIMGTATVSLRVLFTVVRRAGVRVLVQPAPFLLLCIPPPSPHSLPVDADTFPRF</sequence>
<dbReference type="AlphaFoldDB" id="A0AAD7CVD1"/>
<dbReference type="Proteomes" id="UP001221757">
    <property type="component" value="Unassembled WGS sequence"/>
</dbReference>
<protein>
    <submittedName>
        <fullName evidence="2">Uncharacterized protein</fullName>
    </submittedName>
</protein>
<dbReference type="EMBL" id="JARKIE010000219">
    <property type="protein sequence ID" value="KAJ7664859.1"/>
    <property type="molecule type" value="Genomic_DNA"/>
</dbReference>
<keyword evidence="3" id="KW-1185">Reference proteome</keyword>
<keyword evidence="1" id="KW-0812">Transmembrane</keyword>
<evidence type="ECO:0000313" key="3">
    <source>
        <dbReference type="Proteomes" id="UP001221757"/>
    </source>
</evidence>
<feature type="transmembrane region" description="Helical" evidence="1">
    <location>
        <begin position="62"/>
        <end position="84"/>
    </location>
</feature>
<feature type="transmembrane region" description="Helical" evidence="1">
    <location>
        <begin position="104"/>
        <end position="121"/>
    </location>
</feature>
<comment type="caution">
    <text evidence="2">The sequence shown here is derived from an EMBL/GenBank/DDBJ whole genome shotgun (WGS) entry which is preliminary data.</text>
</comment>
<evidence type="ECO:0000256" key="1">
    <source>
        <dbReference type="SAM" id="Phobius"/>
    </source>
</evidence>
<feature type="transmembrane region" description="Helical" evidence="1">
    <location>
        <begin position="20"/>
        <end position="37"/>
    </location>
</feature>
<accession>A0AAD7CVD1</accession>
<gene>
    <name evidence="2" type="ORF">B0H17DRAFT_295640</name>
</gene>
<reference evidence="2" key="1">
    <citation type="submission" date="2023-03" db="EMBL/GenBank/DDBJ databases">
        <title>Massive genome expansion in bonnet fungi (Mycena s.s.) driven by repeated elements and novel gene families across ecological guilds.</title>
        <authorList>
            <consortium name="Lawrence Berkeley National Laboratory"/>
            <person name="Harder C.B."/>
            <person name="Miyauchi S."/>
            <person name="Viragh M."/>
            <person name="Kuo A."/>
            <person name="Thoen E."/>
            <person name="Andreopoulos B."/>
            <person name="Lu D."/>
            <person name="Skrede I."/>
            <person name="Drula E."/>
            <person name="Henrissat B."/>
            <person name="Morin E."/>
            <person name="Kohler A."/>
            <person name="Barry K."/>
            <person name="LaButti K."/>
            <person name="Morin E."/>
            <person name="Salamov A."/>
            <person name="Lipzen A."/>
            <person name="Mereny Z."/>
            <person name="Hegedus B."/>
            <person name="Baldrian P."/>
            <person name="Stursova M."/>
            <person name="Weitz H."/>
            <person name="Taylor A."/>
            <person name="Grigoriev I.V."/>
            <person name="Nagy L.G."/>
            <person name="Martin F."/>
            <person name="Kauserud H."/>
        </authorList>
    </citation>
    <scope>NUCLEOTIDE SEQUENCE</scope>
    <source>
        <strain evidence="2">CBHHK067</strain>
    </source>
</reference>
<evidence type="ECO:0000313" key="2">
    <source>
        <dbReference type="EMBL" id="KAJ7664859.1"/>
    </source>
</evidence>
<proteinExistence type="predicted"/>
<keyword evidence="1" id="KW-0472">Membrane</keyword>